<evidence type="ECO:0000256" key="2">
    <source>
        <dbReference type="SAM" id="Phobius"/>
    </source>
</evidence>
<feature type="region of interest" description="Disordered" evidence="1">
    <location>
        <begin position="206"/>
        <end position="259"/>
    </location>
</feature>
<protein>
    <submittedName>
        <fullName evidence="4">Uncharacterized protein LOC104736989 isoform X1</fullName>
    </submittedName>
</protein>
<name>A0ABM0VFH2_CAMSA</name>
<feature type="region of interest" description="Disordered" evidence="1">
    <location>
        <begin position="131"/>
        <end position="154"/>
    </location>
</feature>
<dbReference type="GeneID" id="104736989"/>
<proteinExistence type="predicted"/>
<evidence type="ECO:0000256" key="1">
    <source>
        <dbReference type="SAM" id="MobiDB-lite"/>
    </source>
</evidence>
<feature type="transmembrane region" description="Helical" evidence="2">
    <location>
        <begin position="29"/>
        <end position="54"/>
    </location>
</feature>
<keyword evidence="2" id="KW-1133">Transmembrane helix</keyword>
<evidence type="ECO:0000313" key="3">
    <source>
        <dbReference type="Proteomes" id="UP000694864"/>
    </source>
</evidence>
<organism evidence="3 4">
    <name type="scientific">Camelina sativa</name>
    <name type="common">False flax</name>
    <name type="synonym">Myagrum sativum</name>
    <dbReference type="NCBI Taxonomy" id="90675"/>
    <lineage>
        <taxon>Eukaryota</taxon>
        <taxon>Viridiplantae</taxon>
        <taxon>Streptophyta</taxon>
        <taxon>Embryophyta</taxon>
        <taxon>Tracheophyta</taxon>
        <taxon>Spermatophyta</taxon>
        <taxon>Magnoliopsida</taxon>
        <taxon>eudicotyledons</taxon>
        <taxon>Gunneridae</taxon>
        <taxon>Pentapetalae</taxon>
        <taxon>rosids</taxon>
        <taxon>malvids</taxon>
        <taxon>Brassicales</taxon>
        <taxon>Brassicaceae</taxon>
        <taxon>Camelineae</taxon>
        <taxon>Camelina</taxon>
    </lineage>
</organism>
<gene>
    <name evidence="4" type="primary">LOC104736989</name>
</gene>
<keyword evidence="2" id="KW-0472">Membrane</keyword>
<keyword evidence="2" id="KW-0812">Transmembrane</keyword>
<reference evidence="4" key="2">
    <citation type="submission" date="2025-08" db="UniProtKB">
        <authorList>
            <consortium name="RefSeq"/>
        </authorList>
    </citation>
    <scope>IDENTIFICATION</scope>
    <source>
        <tissue evidence="4">Leaf</tissue>
    </source>
</reference>
<reference evidence="3" key="1">
    <citation type="journal article" date="2014" name="Nat. Commun.">
        <title>The emerging biofuel crop Camelina sativa retains a highly undifferentiated hexaploid genome structure.</title>
        <authorList>
            <person name="Kagale S."/>
            <person name="Koh C."/>
            <person name="Nixon J."/>
            <person name="Bollina V."/>
            <person name="Clarke W.E."/>
            <person name="Tuteja R."/>
            <person name="Spillane C."/>
            <person name="Robinson S.J."/>
            <person name="Links M.G."/>
            <person name="Clarke C."/>
            <person name="Higgins E.E."/>
            <person name="Huebert T."/>
            <person name="Sharpe A.G."/>
            <person name="Parkin I.A."/>
        </authorList>
    </citation>
    <scope>NUCLEOTIDE SEQUENCE [LARGE SCALE GENOMIC DNA]</scope>
    <source>
        <strain evidence="3">cv. DH55</strain>
    </source>
</reference>
<evidence type="ECO:0000313" key="4">
    <source>
        <dbReference type="RefSeq" id="XP_010455387.1"/>
    </source>
</evidence>
<dbReference type="Proteomes" id="UP000694864">
    <property type="component" value="Chromosome 13"/>
</dbReference>
<feature type="transmembrane region" description="Helical" evidence="2">
    <location>
        <begin position="180"/>
        <end position="204"/>
    </location>
</feature>
<keyword evidence="3" id="KW-1185">Reference proteome</keyword>
<sequence>MSCLLSGGVDHGCFSPLNLSHFVLKASGYMASLHLGAAALLINEVVFGSSLIGFRSKRFKRVSERWRFRVQQMSEKELRTKHELARSAKRSESLRRILKQYGVSVEHSEETKTISRLDDINFEEEHDAVVPSSVIDDSKMNTTEELPDLRRQEKYSETVSTAENLSGRDQHKLGHLNSGVLFTSLLPVLGLCIVCIIGTLHTIISRKTSKGHPPPGSKGTRWRTALSDRNEPLASDENDSSPEDSAAPANQEATDEMNEAYSRVELEYKRFLLECGVSES</sequence>
<accession>A0ABM0VFH2</accession>
<dbReference type="RefSeq" id="XP_010455387.1">
    <property type="nucleotide sequence ID" value="XM_010457085.2"/>
</dbReference>